<sequence>MEQAIEAVKNMVVQQAKHFLTEAGEFYPFGAVQKADGTLVPVAAGAAEDMLESQPLVELLELGIRQQLKTGVSTIGAIGVDVRLRFSADTPATDALQIRLLTAEGYSVDYFMTYRLAEDRLICDPLFEEAGTFTLD</sequence>
<protein>
    <submittedName>
        <fullName evidence="1">Uncharacterized protein</fullName>
    </submittedName>
</protein>
<dbReference type="RefSeq" id="WP_187632196.1">
    <property type="nucleotide sequence ID" value="NZ_VTHL01000027.1"/>
</dbReference>
<keyword evidence="2" id="KW-1185">Reference proteome</keyword>
<dbReference type="Proteomes" id="UP000322791">
    <property type="component" value="Unassembled WGS sequence"/>
</dbReference>
<dbReference type="EMBL" id="VTHL01000027">
    <property type="protein sequence ID" value="TYZ06201.1"/>
    <property type="molecule type" value="Genomic_DNA"/>
</dbReference>
<reference evidence="1 2" key="1">
    <citation type="submission" date="2019-08" db="EMBL/GenBank/DDBJ databases">
        <authorList>
            <person name="Seo M.-J."/>
        </authorList>
    </citation>
    <scope>NUCLEOTIDE SEQUENCE [LARGE SCALE GENOMIC DNA]</scope>
    <source>
        <strain evidence="1 2">KIGAM108</strain>
    </source>
</reference>
<evidence type="ECO:0000313" key="2">
    <source>
        <dbReference type="Proteomes" id="UP000322791"/>
    </source>
</evidence>
<proteinExistence type="predicted"/>
<organism evidence="1 2">
    <name type="scientific">Hymenobacter lutimineralis</name>
    <dbReference type="NCBI Taxonomy" id="2606448"/>
    <lineage>
        <taxon>Bacteria</taxon>
        <taxon>Pseudomonadati</taxon>
        <taxon>Bacteroidota</taxon>
        <taxon>Cytophagia</taxon>
        <taxon>Cytophagales</taxon>
        <taxon>Hymenobacteraceae</taxon>
        <taxon>Hymenobacter</taxon>
    </lineage>
</organism>
<dbReference type="AlphaFoldDB" id="A0A5D6UR90"/>
<accession>A0A5D6UR90</accession>
<name>A0A5D6UR90_9BACT</name>
<comment type="caution">
    <text evidence="1">The sequence shown here is derived from an EMBL/GenBank/DDBJ whole genome shotgun (WGS) entry which is preliminary data.</text>
</comment>
<gene>
    <name evidence="1" type="ORF">FY528_18870</name>
</gene>
<evidence type="ECO:0000313" key="1">
    <source>
        <dbReference type="EMBL" id="TYZ06201.1"/>
    </source>
</evidence>